<reference evidence="2 3" key="1">
    <citation type="journal article" date="2024" name="G3 (Bethesda)">
        <title>Genome assembly of Hibiscus sabdariffa L. provides insights into metabolisms of medicinal natural products.</title>
        <authorList>
            <person name="Kim T."/>
        </authorList>
    </citation>
    <scope>NUCLEOTIDE SEQUENCE [LARGE SCALE GENOMIC DNA]</scope>
    <source>
        <strain evidence="2">TK-2024</strain>
        <tissue evidence="2">Old leaves</tissue>
    </source>
</reference>
<sequence>MNKEEINGASSNQSIGENDAREQRSPRLSVILGDCYEEFPGIDNIEKSQNPTPGNNLTIFSSPSKSSIESQMTHPIYGKEWRVGKLKDKITEDLGNSITDGFQN</sequence>
<evidence type="ECO:0000256" key="1">
    <source>
        <dbReference type="SAM" id="MobiDB-lite"/>
    </source>
</evidence>
<dbReference type="Proteomes" id="UP001396334">
    <property type="component" value="Unassembled WGS sequence"/>
</dbReference>
<evidence type="ECO:0000313" key="2">
    <source>
        <dbReference type="EMBL" id="KAK8993761.1"/>
    </source>
</evidence>
<feature type="region of interest" description="Disordered" evidence="1">
    <location>
        <begin position="1"/>
        <end position="26"/>
    </location>
</feature>
<comment type="caution">
    <text evidence="2">The sequence shown here is derived from an EMBL/GenBank/DDBJ whole genome shotgun (WGS) entry which is preliminary data.</text>
</comment>
<protein>
    <submittedName>
        <fullName evidence="2">Uncharacterized protein</fullName>
    </submittedName>
</protein>
<organism evidence="2 3">
    <name type="scientific">Hibiscus sabdariffa</name>
    <name type="common">roselle</name>
    <dbReference type="NCBI Taxonomy" id="183260"/>
    <lineage>
        <taxon>Eukaryota</taxon>
        <taxon>Viridiplantae</taxon>
        <taxon>Streptophyta</taxon>
        <taxon>Embryophyta</taxon>
        <taxon>Tracheophyta</taxon>
        <taxon>Spermatophyta</taxon>
        <taxon>Magnoliopsida</taxon>
        <taxon>eudicotyledons</taxon>
        <taxon>Gunneridae</taxon>
        <taxon>Pentapetalae</taxon>
        <taxon>rosids</taxon>
        <taxon>malvids</taxon>
        <taxon>Malvales</taxon>
        <taxon>Malvaceae</taxon>
        <taxon>Malvoideae</taxon>
        <taxon>Hibiscus</taxon>
    </lineage>
</organism>
<name>A0ABR2PZ94_9ROSI</name>
<proteinExistence type="predicted"/>
<gene>
    <name evidence="2" type="ORF">V6N11_007981</name>
</gene>
<accession>A0ABR2PZ94</accession>
<dbReference type="EMBL" id="JBBPBN010000048">
    <property type="protein sequence ID" value="KAK8993761.1"/>
    <property type="molecule type" value="Genomic_DNA"/>
</dbReference>
<keyword evidence="3" id="KW-1185">Reference proteome</keyword>
<evidence type="ECO:0000313" key="3">
    <source>
        <dbReference type="Proteomes" id="UP001396334"/>
    </source>
</evidence>